<evidence type="ECO:0000256" key="4">
    <source>
        <dbReference type="ARBA" id="ARBA00023014"/>
    </source>
</evidence>
<dbReference type="InterPro" id="IPR050954">
    <property type="entry name" value="ET_IronSulfur_Cluster-Binding"/>
</dbReference>
<name>A0ABY8IYQ2_9BACI</name>
<dbReference type="Proteomes" id="UP001221597">
    <property type="component" value="Chromosome"/>
</dbReference>
<gene>
    <name evidence="6" type="ORF">P9989_19455</name>
</gene>
<dbReference type="InterPro" id="IPR017896">
    <property type="entry name" value="4Fe4S_Fe-S-bd"/>
</dbReference>
<feature type="domain" description="4Fe-4S ferredoxin-type" evidence="5">
    <location>
        <begin position="5"/>
        <end position="35"/>
    </location>
</feature>
<evidence type="ECO:0000256" key="2">
    <source>
        <dbReference type="ARBA" id="ARBA00022723"/>
    </source>
</evidence>
<evidence type="ECO:0000259" key="5">
    <source>
        <dbReference type="PROSITE" id="PS51379"/>
    </source>
</evidence>
<evidence type="ECO:0000313" key="6">
    <source>
        <dbReference type="EMBL" id="WFT74502.1"/>
    </source>
</evidence>
<proteinExistence type="predicted"/>
<keyword evidence="3" id="KW-0408">Iron</keyword>
<dbReference type="PANTHER" id="PTHR43177:SF9">
    <property type="entry name" value="PROTEIN NRFC"/>
    <property type="match status" value="1"/>
</dbReference>
<feature type="domain" description="4Fe-4S ferredoxin-type" evidence="5">
    <location>
        <begin position="48"/>
        <end position="81"/>
    </location>
</feature>
<dbReference type="EMBL" id="CP121671">
    <property type="protein sequence ID" value="WFT74502.1"/>
    <property type="molecule type" value="Genomic_DNA"/>
</dbReference>
<dbReference type="PROSITE" id="PS51379">
    <property type="entry name" value="4FE4S_FER_2"/>
    <property type="match status" value="3"/>
</dbReference>
<dbReference type="PANTHER" id="PTHR43177">
    <property type="entry name" value="PROTEIN NRFC"/>
    <property type="match status" value="1"/>
</dbReference>
<sequence length="196" mass="21832">MNSKYTMLIDLDSCSGCHACSVACKAEHQVPIGKNRHTVQYVENGEFPHVTRNFIPTLCQHCTDAPCMEVCAVSAITIKESGAIVIDQEQCIGTSACVDACPYGAIYMDPTSFKAMKCDFCESRVEGGELPACAATCPTDAIQFAFEDDPKIQQALEKGKYTRWEPESTQPRVWYKGLDHQTESKLKRINHLREEK</sequence>
<evidence type="ECO:0000256" key="1">
    <source>
        <dbReference type="ARBA" id="ARBA00022485"/>
    </source>
</evidence>
<accession>A0ABY8IYQ2</accession>
<dbReference type="Gene3D" id="3.30.70.20">
    <property type="match status" value="2"/>
</dbReference>
<evidence type="ECO:0000256" key="3">
    <source>
        <dbReference type="ARBA" id="ARBA00023004"/>
    </source>
</evidence>
<reference evidence="6 7" key="1">
    <citation type="submission" date="2023-04" db="EMBL/GenBank/DDBJ databases">
        <title>Genome sequence of Halobacillus naozhouensis KACC 21980.</title>
        <authorList>
            <person name="Kim S."/>
            <person name="Heo J."/>
            <person name="Kwon S.-W."/>
        </authorList>
    </citation>
    <scope>NUCLEOTIDE SEQUENCE [LARGE SCALE GENOMIC DNA]</scope>
    <source>
        <strain evidence="6 7">KCTC 13234</strain>
    </source>
</reference>
<keyword evidence="2" id="KW-0479">Metal-binding</keyword>
<dbReference type="SUPFAM" id="SSF54862">
    <property type="entry name" value="4Fe-4S ferredoxins"/>
    <property type="match status" value="1"/>
</dbReference>
<dbReference type="RefSeq" id="WP_283076499.1">
    <property type="nucleotide sequence ID" value="NZ_CP121671.1"/>
</dbReference>
<keyword evidence="4" id="KW-0411">Iron-sulfur</keyword>
<keyword evidence="1" id="KW-0004">4Fe-4S</keyword>
<evidence type="ECO:0000313" key="7">
    <source>
        <dbReference type="Proteomes" id="UP001221597"/>
    </source>
</evidence>
<keyword evidence="7" id="KW-1185">Reference proteome</keyword>
<organism evidence="6 7">
    <name type="scientific">Halobacillus naozhouensis</name>
    <dbReference type="NCBI Taxonomy" id="554880"/>
    <lineage>
        <taxon>Bacteria</taxon>
        <taxon>Bacillati</taxon>
        <taxon>Bacillota</taxon>
        <taxon>Bacilli</taxon>
        <taxon>Bacillales</taxon>
        <taxon>Bacillaceae</taxon>
        <taxon>Halobacillus</taxon>
    </lineage>
</organism>
<dbReference type="Pfam" id="PF13247">
    <property type="entry name" value="Fer4_11"/>
    <property type="match status" value="1"/>
</dbReference>
<dbReference type="CDD" id="cd10551">
    <property type="entry name" value="PsrB"/>
    <property type="match status" value="1"/>
</dbReference>
<protein>
    <submittedName>
        <fullName evidence="6">4Fe-4S dicluster domain-containing protein</fullName>
    </submittedName>
</protein>
<feature type="domain" description="4Fe-4S ferredoxin-type" evidence="5">
    <location>
        <begin position="82"/>
        <end position="111"/>
    </location>
</feature>